<accession>D7FVC1</accession>
<feature type="transmembrane region" description="Helical" evidence="1">
    <location>
        <begin position="63"/>
        <end position="85"/>
    </location>
</feature>
<dbReference type="PANTHER" id="PTHR31142:SF3">
    <property type="entry name" value="THH1_TOM1_TOM3 DOMAIN-CONTAINING PROTEIN"/>
    <property type="match status" value="1"/>
</dbReference>
<keyword evidence="3" id="KW-1185">Reference proteome</keyword>
<protein>
    <recommendedName>
        <fullName evidence="4">THH1/TOM1/TOM3 domain-containing protein</fullName>
    </recommendedName>
</protein>
<dbReference type="Proteomes" id="UP000002630">
    <property type="component" value="Linkage Group LG17"/>
</dbReference>
<organism evidence="2 3">
    <name type="scientific">Ectocarpus siliculosus</name>
    <name type="common">Brown alga</name>
    <name type="synonym">Conferva siliculosa</name>
    <dbReference type="NCBI Taxonomy" id="2880"/>
    <lineage>
        <taxon>Eukaryota</taxon>
        <taxon>Sar</taxon>
        <taxon>Stramenopiles</taxon>
        <taxon>Ochrophyta</taxon>
        <taxon>PX clade</taxon>
        <taxon>Phaeophyceae</taxon>
        <taxon>Ectocarpales</taxon>
        <taxon>Ectocarpaceae</taxon>
        <taxon>Ectocarpus</taxon>
    </lineage>
</organism>
<feature type="transmembrane region" description="Helical" evidence="1">
    <location>
        <begin position="158"/>
        <end position="180"/>
    </location>
</feature>
<evidence type="ECO:0000256" key="1">
    <source>
        <dbReference type="SAM" id="Phobius"/>
    </source>
</evidence>
<evidence type="ECO:0000313" key="2">
    <source>
        <dbReference type="EMBL" id="CBJ26293.1"/>
    </source>
</evidence>
<dbReference type="AlphaFoldDB" id="D7FVC1"/>
<dbReference type="EMBL" id="FN648475">
    <property type="protein sequence ID" value="CBJ26293.1"/>
    <property type="molecule type" value="Genomic_DNA"/>
</dbReference>
<feature type="transmembrane region" description="Helical" evidence="1">
    <location>
        <begin position="200"/>
        <end position="222"/>
    </location>
</feature>
<proteinExistence type="predicted"/>
<gene>
    <name evidence="2" type="ORF">Esi_0029_0077</name>
</gene>
<feature type="transmembrane region" description="Helical" evidence="1">
    <location>
        <begin position="126"/>
        <end position="146"/>
    </location>
</feature>
<dbReference type="PANTHER" id="PTHR31142">
    <property type="entry name" value="TOBAMOVIRUS MULTIPLICATION PROTEIN 1-LIKE ISOFORM X1"/>
    <property type="match status" value="1"/>
</dbReference>
<dbReference type="InterPro" id="IPR040226">
    <property type="entry name" value="THH1/TOM1/TOM3"/>
</dbReference>
<evidence type="ECO:0008006" key="4">
    <source>
        <dbReference type="Google" id="ProtNLM"/>
    </source>
</evidence>
<keyword evidence="1" id="KW-0472">Membrane</keyword>
<reference evidence="2 3" key="1">
    <citation type="journal article" date="2010" name="Nature">
        <title>The Ectocarpus genome and the independent evolution of multicellularity in brown algae.</title>
        <authorList>
            <person name="Cock J.M."/>
            <person name="Sterck L."/>
            <person name="Rouze P."/>
            <person name="Scornet D."/>
            <person name="Allen A.E."/>
            <person name="Amoutzias G."/>
            <person name="Anthouard V."/>
            <person name="Artiguenave F."/>
            <person name="Aury J.M."/>
            <person name="Badger J.H."/>
            <person name="Beszteri B."/>
            <person name="Billiau K."/>
            <person name="Bonnet E."/>
            <person name="Bothwell J.H."/>
            <person name="Bowler C."/>
            <person name="Boyen C."/>
            <person name="Brownlee C."/>
            <person name="Carrano C.J."/>
            <person name="Charrier B."/>
            <person name="Cho G.Y."/>
            <person name="Coelho S.M."/>
            <person name="Collen J."/>
            <person name="Corre E."/>
            <person name="Da Silva C."/>
            <person name="Delage L."/>
            <person name="Delaroque N."/>
            <person name="Dittami S.M."/>
            <person name="Doulbeau S."/>
            <person name="Elias M."/>
            <person name="Farnham G."/>
            <person name="Gachon C.M."/>
            <person name="Gschloessl B."/>
            <person name="Heesch S."/>
            <person name="Jabbari K."/>
            <person name="Jubin C."/>
            <person name="Kawai H."/>
            <person name="Kimura K."/>
            <person name="Kloareg B."/>
            <person name="Kupper F.C."/>
            <person name="Lang D."/>
            <person name="Le Bail A."/>
            <person name="Leblanc C."/>
            <person name="Lerouge P."/>
            <person name="Lohr M."/>
            <person name="Lopez P.J."/>
            <person name="Martens C."/>
            <person name="Maumus F."/>
            <person name="Michel G."/>
            <person name="Miranda-Saavedra D."/>
            <person name="Morales J."/>
            <person name="Moreau H."/>
            <person name="Motomura T."/>
            <person name="Nagasato C."/>
            <person name="Napoli C.A."/>
            <person name="Nelson D.R."/>
            <person name="Nyvall-Collen P."/>
            <person name="Peters A.F."/>
            <person name="Pommier C."/>
            <person name="Potin P."/>
            <person name="Poulain J."/>
            <person name="Quesneville H."/>
            <person name="Read B."/>
            <person name="Rensing S.A."/>
            <person name="Ritter A."/>
            <person name="Rousvoal S."/>
            <person name="Samanta M."/>
            <person name="Samson G."/>
            <person name="Schroeder D.C."/>
            <person name="Segurens B."/>
            <person name="Strittmatter M."/>
            <person name="Tonon T."/>
            <person name="Tregear J.W."/>
            <person name="Valentin K."/>
            <person name="von Dassow P."/>
            <person name="Yamagishi T."/>
            <person name="Van de Peer Y."/>
            <person name="Wincker P."/>
        </authorList>
    </citation>
    <scope>NUCLEOTIDE SEQUENCE [LARGE SCALE GENOMIC DNA]</scope>
    <source>
        <strain evidence="3">Ec32 / CCAP1310/4</strain>
    </source>
</reference>
<sequence length="316" mass="34069">MPGTVMAMLAAFRPFTTQKALLSMLTLSAALSIAWSVLAYEAWDLLHGTLDVSVSVALRVAFYGTDFFLAATTFTLYTILAKFWADLAFSARQGAGASRPLGGGDEYRPRGTPTLIWKITRGVQRVSSTVVFAAAALATVFQAVLVTLDSMYLNLWTAYVEGGVFILAAFVMVTAAYYAVVELRLVPIELPTRRRRVFRVVAMTGSVAVCLVLRAVVLVWAAGKPIFVNTDLEMLALLGYWVLLVALPSSIVLAYNRVVPLSSYSGGRGGTGNVSLRWTAPDEEEEEPLIPPGIATGTRFDGSNTFAGSRLPTVHS</sequence>
<dbReference type="OrthoDB" id="10336054at2759"/>
<dbReference type="EMBL" id="FN649742">
    <property type="protein sequence ID" value="CBJ26293.1"/>
    <property type="molecule type" value="Genomic_DNA"/>
</dbReference>
<name>D7FVC1_ECTSI</name>
<dbReference type="InParanoid" id="D7FVC1"/>
<evidence type="ECO:0000313" key="3">
    <source>
        <dbReference type="Proteomes" id="UP000002630"/>
    </source>
</evidence>
<feature type="transmembrane region" description="Helical" evidence="1">
    <location>
        <begin position="234"/>
        <end position="255"/>
    </location>
</feature>
<keyword evidence="1" id="KW-1133">Transmembrane helix</keyword>
<keyword evidence="1" id="KW-0812">Transmembrane</keyword>